<accession>A0A6M9Z6B9</accession>
<keyword evidence="2" id="KW-1185">Reference proteome</keyword>
<name>A0A6M9Z6B9_9CAUD</name>
<dbReference type="EMBL" id="MT422786">
    <property type="protein sequence ID" value="QKN88192.1"/>
    <property type="molecule type" value="Genomic_DNA"/>
</dbReference>
<reference evidence="1 2" key="1">
    <citation type="submission" date="2020-05" db="EMBL/GenBank/DDBJ databases">
        <authorList>
            <person name="Piligrimova E."/>
            <person name="Kazantseva O."/>
            <person name="Skorynina A."/>
            <person name="Shadrin A."/>
        </authorList>
    </citation>
    <scope>NUCLEOTIDE SEQUENCE [LARGE SCALE GENOMIC DNA]</scope>
</reference>
<protein>
    <submittedName>
        <fullName evidence="1">Uncharacterized protein</fullName>
    </submittedName>
</protein>
<evidence type="ECO:0000313" key="2">
    <source>
        <dbReference type="Proteomes" id="UP000509405"/>
    </source>
</evidence>
<dbReference type="Proteomes" id="UP000509405">
    <property type="component" value="Segment"/>
</dbReference>
<gene>
    <name evidence="1" type="ORF">Novomoskovsk_4</name>
</gene>
<organism evidence="1 2">
    <name type="scientific">Bacillus phage Novomoskovsk</name>
    <dbReference type="NCBI Taxonomy" id="2736258"/>
    <lineage>
        <taxon>Viruses</taxon>
        <taxon>Duplodnaviria</taxon>
        <taxon>Heunggongvirae</taxon>
        <taxon>Uroviricota</taxon>
        <taxon>Caudoviricetes</taxon>
        <taxon>Ehrlichviridae</taxon>
        <taxon>Andromedavirus</taxon>
        <taxon>Andromedavirus novomoskovsk</taxon>
    </lineage>
</organism>
<proteinExistence type="predicted"/>
<evidence type="ECO:0000313" key="1">
    <source>
        <dbReference type="EMBL" id="QKN88192.1"/>
    </source>
</evidence>
<sequence>MKTTMYIDAMSIVHINKDTGKVESKLNKACAMGISATTVRLFPDDIPILINVEDSISNTKVIDPFEGYEFTLYRFPEGTEVELNG</sequence>